<reference evidence="1" key="1">
    <citation type="submission" date="2020-11" db="EMBL/GenBank/DDBJ databases">
        <authorList>
            <person name="Tran Van P."/>
        </authorList>
    </citation>
    <scope>NUCLEOTIDE SEQUENCE</scope>
</reference>
<accession>A0A7R8WCD2</accession>
<protein>
    <submittedName>
        <fullName evidence="1">Uncharacterized protein</fullName>
    </submittedName>
</protein>
<organism evidence="1">
    <name type="scientific">Cyprideis torosa</name>
    <dbReference type="NCBI Taxonomy" id="163714"/>
    <lineage>
        <taxon>Eukaryota</taxon>
        <taxon>Metazoa</taxon>
        <taxon>Ecdysozoa</taxon>
        <taxon>Arthropoda</taxon>
        <taxon>Crustacea</taxon>
        <taxon>Oligostraca</taxon>
        <taxon>Ostracoda</taxon>
        <taxon>Podocopa</taxon>
        <taxon>Podocopida</taxon>
        <taxon>Cytherocopina</taxon>
        <taxon>Cytheroidea</taxon>
        <taxon>Cytherideidae</taxon>
        <taxon>Cyprideis</taxon>
    </lineage>
</organism>
<dbReference type="EMBL" id="OB661821">
    <property type="protein sequence ID" value="CAD7229026.1"/>
    <property type="molecule type" value="Genomic_DNA"/>
</dbReference>
<proteinExistence type="predicted"/>
<dbReference type="OrthoDB" id="10053386at2759"/>
<evidence type="ECO:0000313" key="1">
    <source>
        <dbReference type="EMBL" id="CAD7229026.1"/>
    </source>
</evidence>
<gene>
    <name evidence="1" type="ORF">CTOB1V02_LOCUS6899</name>
</gene>
<name>A0A7R8WCD2_9CRUS</name>
<sequence length="1391" mass="158488">MGCDEFQEKTEEYGFHHYLGPFCLASTFLVLMRRMSCPVGVCRKDAKAILNNTPAGEHVFVNERILSPEEERTYLHILSEQSQEVTGNDADRELEINVLDDLDLSAVDEEERDLYEFNAVILADASDEQGRSNLASDSYNPARNVWSRSVSGHTLLNQGLCVMRRKTHFHDSSLFNGFLQNILCLYPSTNVPLMFPEGIVFPTIFYKIFNGTVLGSIPSFLYYVEAQRIYRFMYSLEQHLLVRLKDGDLATSRNWNYMHWAFNCLLNQKLQFNSSRNVVRRGLEFLNVGSHTCRVGAEVGYGFVENDAKNRIYELANLQRQKSWKKFLTVTCNDRRTPGVRKLYEAVESVVYYEYGESATLAVITRRIAGELLLQSRMWHRYVEKLMDFICNDPIEMCGKVEYFWGRFEFQQEGFGSAKPHFHFGVSVAPESKEKSVSRICGGPCFADEEYGTDYQSLLDLGIVEDSEEIHGEFNSYAAKCEFGKTVVNVGDGGDFNLNARGMENTKIAGPRFLAKLKEREEDKNKLLLREICVSEIAWFSLGLPYLLTNVTFVHVSTKPGELRSATLRSNIHRRITGLSGLERAPHYMRFCLRPPELIFVDNLEEYFRFFAFSPKLKAYVVHEDLAECPWVDAAQRKVRIRSGSFHQFVNFCEGRNVEIGHRNEGVGELLREVIHPLERIHGTLEEQGHFWKRFVVEDERAVVVVLKPLSAADPVKFLYHMALSMGHFVTERDLFRGSKNMLHILKNAGLLSDDCVVDDGVALLRKFVMTQLRFMSLSRRPFIREIDLGLKVLKKVIEDGDMYHEPKMPLVTLQEMKESAERDLQKRKAENLERLGDVFLKVWPQFRVTGDEEAPIRPFLTRADGQTEESFHQQRRKLQFILDGLRNQRHGEFVRFPLLLGFPGTGKSHLLLLAIGAAVSQGMNAVITALTAERARSLAGIHLHSLLKISVSSANIRRPGHLAELAVEALYRDPVHFAFVRDPGQLYPCDGRTVFGSVQMITTFAPLHLDHPVRSAGDEDLQRLIRLIHPAGFPDQGPVMSDEEIDDFISIFERRCRHNVCSCPEELPDGITMVVGKKKAEEELEQQFVERKKAHRDDWREFLASDFVDNEGTWIPAAENVASALNRKVLPKYKLFLFPGARIRMTENGRVSGETFSQGQSGVVRGFRIEEDNVKIEVSLVPPGQILEDCNLETLPVITSFTAKYNVEDRVHLFLYKQSSGKRDGRCDSLVYVRERKGPTRLPGLSGSFSEGPGPQFRNKSLFFVLVVGLFPKKAIPCYRRMCQAVPFNGGRTLLDRSLNAISHPMQSIPLMLIISEFMNMNTLSQLDKQMVANVLKNKLKNDKQCPLRIPLSTPVLDVLLVLRGNQQPAYVIVKMRSIKLYGFIAQSAL</sequence>